<dbReference type="EMBL" id="OX465084">
    <property type="protein sequence ID" value="CAI9298432.1"/>
    <property type="molecule type" value="Genomic_DNA"/>
</dbReference>
<keyword evidence="4" id="KW-1185">Reference proteome</keyword>
<dbReference type="AlphaFoldDB" id="A0AA35ZVH3"/>
<feature type="compositionally biased region" description="Basic and acidic residues" evidence="2">
    <location>
        <begin position="17"/>
        <end position="27"/>
    </location>
</feature>
<dbReference type="Proteomes" id="UP001177003">
    <property type="component" value="Chromosome 8"/>
</dbReference>
<gene>
    <name evidence="3" type="ORF">LSALG_LOCUS37200</name>
</gene>
<reference evidence="3" key="1">
    <citation type="submission" date="2023-04" db="EMBL/GenBank/DDBJ databases">
        <authorList>
            <person name="Vijverberg K."/>
            <person name="Xiong W."/>
            <person name="Schranz E."/>
        </authorList>
    </citation>
    <scope>NUCLEOTIDE SEQUENCE</scope>
</reference>
<evidence type="ECO:0000256" key="1">
    <source>
        <dbReference type="SAM" id="Coils"/>
    </source>
</evidence>
<feature type="coiled-coil region" evidence="1">
    <location>
        <begin position="49"/>
        <end position="76"/>
    </location>
</feature>
<evidence type="ECO:0000313" key="4">
    <source>
        <dbReference type="Proteomes" id="UP001177003"/>
    </source>
</evidence>
<keyword evidence="1" id="KW-0175">Coiled coil</keyword>
<name>A0AA35ZVH3_LACSI</name>
<accession>A0AA35ZVH3</accession>
<evidence type="ECO:0000313" key="3">
    <source>
        <dbReference type="EMBL" id="CAI9298432.1"/>
    </source>
</evidence>
<evidence type="ECO:0000256" key="2">
    <source>
        <dbReference type="SAM" id="MobiDB-lite"/>
    </source>
</evidence>
<organism evidence="3 4">
    <name type="scientific">Lactuca saligna</name>
    <name type="common">Willowleaf lettuce</name>
    <dbReference type="NCBI Taxonomy" id="75948"/>
    <lineage>
        <taxon>Eukaryota</taxon>
        <taxon>Viridiplantae</taxon>
        <taxon>Streptophyta</taxon>
        <taxon>Embryophyta</taxon>
        <taxon>Tracheophyta</taxon>
        <taxon>Spermatophyta</taxon>
        <taxon>Magnoliopsida</taxon>
        <taxon>eudicotyledons</taxon>
        <taxon>Gunneridae</taxon>
        <taxon>Pentapetalae</taxon>
        <taxon>asterids</taxon>
        <taxon>campanulids</taxon>
        <taxon>Asterales</taxon>
        <taxon>Asteraceae</taxon>
        <taxon>Cichorioideae</taxon>
        <taxon>Cichorieae</taxon>
        <taxon>Lactucinae</taxon>
        <taxon>Lactuca</taxon>
    </lineage>
</organism>
<proteinExistence type="predicted"/>
<feature type="region of interest" description="Disordered" evidence="2">
    <location>
        <begin position="17"/>
        <end position="38"/>
    </location>
</feature>
<protein>
    <submittedName>
        <fullName evidence="3">Uncharacterized protein</fullName>
    </submittedName>
</protein>
<sequence>MTILKKTLNEALQWESDEGKDVKETSSKPHRSKALSDPYTIQESDTDYIHSLVKEITNLKRQLFAAEARVVRAEQMEEVITHEVKELVELLIRQLDD</sequence>